<gene>
    <name evidence="2" type="ORF">KQX54_004608</name>
</gene>
<evidence type="ECO:0000256" key="1">
    <source>
        <dbReference type="SAM" id="MobiDB-lite"/>
    </source>
</evidence>
<dbReference type="Proteomes" id="UP000826195">
    <property type="component" value="Unassembled WGS sequence"/>
</dbReference>
<evidence type="ECO:0000313" key="3">
    <source>
        <dbReference type="Proteomes" id="UP000826195"/>
    </source>
</evidence>
<sequence length="224" mass="25075">MTVGSGYAKKLILQKKFEYSFYDLVAFSYTVLESRSHQLNSLVKVSGVAEGKLCWYVVEGELKSKVEGEQGGNGPMYKEWSPLKSQPHAPAFPTLNFYSKDFALADSTNSNKPPKEQSLENLTQSLSDLCKADFIEGPKPEQQPEQQQFEQQELGQQQQQKPELHQQPGEPLIIPIASTSTGTPSLRPLSRYFRSRIIDESSDEELEKSLTKNIIQTAASSKAK</sequence>
<keyword evidence="3" id="KW-1185">Reference proteome</keyword>
<dbReference type="AlphaFoldDB" id="A0AAV7ITB7"/>
<dbReference type="EMBL" id="JAHXZJ010000747">
    <property type="protein sequence ID" value="KAH0557357.1"/>
    <property type="molecule type" value="Genomic_DNA"/>
</dbReference>
<feature type="non-terminal residue" evidence="2">
    <location>
        <position position="224"/>
    </location>
</feature>
<name>A0AAV7ITB7_COTGL</name>
<organism evidence="2 3">
    <name type="scientific">Cotesia glomerata</name>
    <name type="common">Lepidopteran parasitic wasp</name>
    <name type="synonym">Apanteles glomeratus</name>
    <dbReference type="NCBI Taxonomy" id="32391"/>
    <lineage>
        <taxon>Eukaryota</taxon>
        <taxon>Metazoa</taxon>
        <taxon>Ecdysozoa</taxon>
        <taxon>Arthropoda</taxon>
        <taxon>Hexapoda</taxon>
        <taxon>Insecta</taxon>
        <taxon>Pterygota</taxon>
        <taxon>Neoptera</taxon>
        <taxon>Endopterygota</taxon>
        <taxon>Hymenoptera</taxon>
        <taxon>Apocrita</taxon>
        <taxon>Ichneumonoidea</taxon>
        <taxon>Braconidae</taxon>
        <taxon>Microgastrinae</taxon>
        <taxon>Cotesia</taxon>
    </lineage>
</organism>
<reference evidence="2 3" key="1">
    <citation type="journal article" date="2021" name="J. Hered.">
        <title>A chromosome-level genome assembly of the parasitoid wasp, Cotesia glomerata (Hymenoptera: Braconidae).</title>
        <authorList>
            <person name="Pinto B.J."/>
            <person name="Weis J.J."/>
            <person name="Gamble T."/>
            <person name="Ode P.J."/>
            <person name="Paul R."/>
            <person name="Zaspel J.M."/>
        </authorList>
    </citation>
    <scope>NUCLEOTIDE SEQUENCE [LARGE SCALE GENOMIC DNA]</scope>
    <source>
        <strain evidence="2">CgM1</strain>
    </source>
</reference>
<feature type="region of interest" description="Disordered" evidence="1">
    <location>
        <begin position="135"/>
        <end position="188"/>
    </location>
</feature>
<feature type="compositionally biased region" description="Low complexity" evidence="1">
    <location>
        <begin position="143"/>
        <end position="168"/>
    </location>
</feature>
<comment type="caution">
    <text evidence="2">The sequence shown here is derived from an EMBL/GenBank/DDBJ whole genome shotgun (WGS) entry which is preliminary data.</text>
</comment>
<evidence type="ECO:0000313" key="2">
    <source>
        <dbReference type="EMBL" id="KAH0557357.1"/>
    </source>
</evidence>
<protein>
    <submittedName>
        <fullName evidence="2">Uncharacterized protein</fullName>
    </submittedName>
</protein>
<accession>A0AAV7ITB7</accession>
<proteinExistence type="predicted"/>